<evidence type="ECO:0000313" key="1">
    <source>
        <dbReference type="EMBL" id="BAJ89564.1"/>
    </source>
</evidence>
<sequence>MRKFIYKHFVPIFKFLLSYILRIDIIDNLHVVGWLEGLWYPNLPKFKF</sequence>
<accession>F2D393</accession>
<organism evidence="1">
    <name type="scientific">Hordeum vulgare subsp. vulgare</name>
    <name type="common">Domesticated barley</name>
    <dbReference type="NCBI Taxonomy" id="112509"/>
    <lineage>
        <taxon>Eukaryota</taxon>
        <taxon>Viridiplantae</taxon>
        <taxon>Streptophyta</taxon>
        <taxon>Embryophyta</taxon>
        <taxon>Tracheophyta</taxon>
        <taxon>Spermatophyta</taxon>
        <taxon>Magnoliopsida</taxon>
        <taxon>Liliopsida</taxon>
        <taxon>Poales</taxon>
        <taxon>Poaceae</taxon>
        <taxon>BOP clade</taxon>
        <taxon>Pooideae</taxon>
        <taxon>Triticodae</taxon>
        <taxon>Triticeae</taxon>
        <taxon>Hordeinae</taxon>
        <taxon>Hordeum</taxon>
    </lineage>
</organism>
<proteinExistence type="evidence at transcript level"/>
<reference evidence="1" key="1">
    <citation type="journal article" date="2011" name="Plant Physiol.">
        <title>Comprehensive sequence analysis of 24,783 barley full-length cDNAs derived from 12 clone libraries.</title>
        <authorList>
            <person name="Matsumoto T."/>
            <person name="Tanaka T."/>
            <person name="Sakai H."/>
            <person name="Amano N."/>
            <person name="Kanamori H."/>
            <person name="Kurita K."/>
            <person name="Kikuta A."/>
            <person name="Kamiya K."/>
            <person name="Yamamoto M."/>
            <person name="Ikawa H."/>
            <person name="Fujii N."/>
            <person name="Hori K."/>
            <person name="Itoh T."/>
            <person name="Sato K."/>
        </authorList>
    </citation>
    <scope>NUCLEOTIDE SEQUENCE</scope>
    <source>
        <tissue evidence="1">Shoot</tissue>
    </source>
</reference>
<name>F2D393_HORVV</name>
<dbReference type="AlphaFoldDB" id="F2D393"/>
<dbReference type="EMBL" id="AK358350">
    <property type="protein sequence ID" value="BAJ89564.1"/>
    <property type="molecule type" value="mRNA"/>
</dbReference>
<protein>
    <submittedName>
        <fullName evidence="1">Predicted protein</fullName>
    </submittedName>
</protein>